<reference evidence="1 2" key="1">
    <citation type="submission" date="2021-06" db="EMBL/GenBank/DDBJ databases">
        <title>Caerostris extrusa draft genome.</title>
        <authorList>
            <person name="Kono N."/>
            <person name="Arakawa K."/>
        </authorList>
    </citation>
    <scope>NUCLEOTIDE SEQUENCE [LARGE SCALE GENOMIC DNA]</scope>
</reference>
<sequence>MSFLVNRSHQKGVSFSRPLWCLNDSFSPLPECTPFEKNKKEELSVDFVILKQSSIAAHQLLISLGDIGDPVDRDP</sequence>
<evidence type="ECO:0000313" key="2">
    <source>
        <dbReference type="Proteomes" id="UP001054945"/>
    </source>
</evidence>
<organism evidence="1 2">
    <name type="scientific">Caerostris extrusa</name>
    <name type="common">Bark spider</name>
    <name type="synonym">Caerostris bankana</name>
    <dbReference type="NCBI Taxonomy" id="172846"/>
    <lineage>
        <taxon>Eukaryota</taxon>
        <taxon>Metazoa</taxon>
        <taxon>Ecdysozoa</taxon>
        <taxon>Arthropoda</taxon>
        <taxon>Chelicerata</taxon>
        <taxon>Arachnida</taxon>
        <taxon>Araneae</taxon>
        <taxon>Araneomorphae</taxon>
        <taxon>Entelegynae</taxon>
        <taxon>Araneoidea</taxon>
        <taxon>Araneidae</taxon>
        <taxon>Caerostris</taxon>
    </lineage>
</organism>
<evidence type="ECO:0000313" key="1">
    <source>
        <dbReference type="EMBL" id="GIY99039.1"/>
    </source>
</evidence>
<gene>
    <name evidence="1" type="ORF">CEXT_630251</name>
</gene>
<protein>
    <submittedName>
        <fullName evidence="1">Uncharacterized protein</fullName>
    </submittedName>
</protein>
<accession>A0AAV4XWB3</accession>
<proteinExistence type="predicted"/>
<name>A0AAV4XWB3_CAEEX</name>
<comment type="caution">
    <text evidence="1">The sequence shown here is derived from an EMBL/GenBank/DDBJ whole genome shotgun (WGS) entry which is preliminary data.</text>
</comment>
<dbReference type="Proteomes" id="UP001054945">
    <property type="component" value="Unassembled WGS sequence"/>
</dbReference>
<dbReference type="AlphaFoldDB" id="A0AAV4XWB3"/>
<dbReference type="EMBL" id="BPLR01018372">
    <property type="protein sequence ID" value="GIY99039.1"/>
    <property type="molecule type" value="Genomic_DNA"/>
</dbReference>
<keyword evidence="2" id="KW-1185">Reference proteome</keyword>